<dbReference type="OrthoDB" id="10265988at2759"/>
<dbReference type="AlphaFoldDB" id="A0A899FVV7"/>
<dbReference type="EMBL" id="CP054533">
    <property type="protein sequence ID" value="QSL64435.1"/>
    <property type="molecule type" value="Genomic_DNA"/>
</dbReference>
<proteinExistence type="predicted"/>
<dbReference type="Gene3D" id="1.25.10.10">
    <property type="entry name" value="Leucine-rich Repeat Variant"/>
    <property type="match status" value="1"/>
</dbReference>
<dbReference type="Pfam" id="PF08324">
    <property type="entry name" value="PUL"/>
    <property type="match status" value="1"/>
</dbReference>
<dbReference type="InterPro" id="IPR016024">
    <property type="entry name" value="ARM-type_fold"/>
</dbReference>
<keyword evidence="3" id="KW-1185">Reference proteome</keyword>
<dbReference type="SUPFAM" id="SSF48371">
    <property type="entry name" value="ARM repeat"/>
    <property type="match status" value="1"/>
</dbReference>
<evidence type="ECO:0000313" key="2">
    <source>
        <dbReference type="EMBL" id="QSL64435.1"/>
    </source>
</evidence>
<dbReference type="InterPro" id="IPR011989">
    <property type="entry name" value="ARM-like"/>
</dbReference>
<evidence type="ECO:0000313" key="3">
    <source>
        <dbReference type="Proteomes" id="UP000663699"/>
    </source>
</evidence>
<dbReference type="InterPro" id="IPR013535">
    <property type="entry name" value="PUL_dom"/>
</dbReference>
<name>A0A899FVV7_9ASCO</name>
<feature type="domain" description="PUL" evidence="1">
    <location>
        <begin position="1"/>
        <end position="254"/>
    </location>
</feature>
<accession>A0A899FVV7</accession>
<sequence length="257" mass="29911">MEFNSVFEKSEYKNISLNPEEVLTLETVAEYLKDPKEKILAKNMVLDSLDLIVKLTNIWPYDKRFPGLDMLRIFCEKFEETTSYKYGTKSIIDIIIEGGLSNDSLVFSEKIIGNNIMLSLKALVNLFEKDSGRKILYQNLEKIKTKIFNIYNSLFDRNIKIALSTLYLNFSILFYQQSSTQNAVHFIEPIFQILSNDDDSECIYRALVALGTILYTLEKSKNMYTERIQMITQKCKNNFKELRIVSLIKEISEILHS</sequence>
<organism evidence="2 3">
    <name type="scientific">Pneumocystis wakefieldiae</name>
    <dbReference type="NCBI Taxonomy" id="38082"/>
    <lineage>
        <taxon>Eukaryota</taxon>
        <taxon>Fungi</taxon>
        <taxon>Dikarya</taxon>
        <taxon>Ascomycota</taxon>
        <taxon>Taphrinomycotina</taxon>
        <taxon>Pneumocystomycetes</taxon>
        <taxon>Pneumocystaceae</taxon>
        <taxon>Pneumocystis</taxon>
    </lineage>
</organism>
<evidence type="ECO:0000259" key="1">
    <source>
        <dbReference type="PROSITE" id="PS51396"/>
    </source>
</evidence>
<gene>
    <name evidence="2" type="ORF">MERGE_001736</name>
</gene>
<dbReference type="PROSITE" id="PS51396">
    <property type="entry name" value="PUL"/>
    <property type="match status" value="1"/>
</dbReference>
<dbReference type="Proteomes" id="UP000663699">
    <property type="component" value="Chromosome 2"/>
</dbReference>
<protein>
    <recommendedName>
        <fullName evidence="1">PUL domain-containing protein</fullName>
    </recommendedName>
</protein>
<reference evidence="2" key="1">
    <citation type="submission" date="2020-06" db="EMBL/GenBank/DDBJ databases">
        <title>Genomes of multiple members of Pneumocystis genus reveal paths to human pathogen Pneumocystis jirovecii.</title>
        <authorList>
            <person name="Cisse O.H."/>
            <person name="Ma L."/>
            <person name="Dekker J."/>
            <person name="Khil P."/>
            <person name="Jo J."/>
            <person name="Brenchley J."/>
            <person name="Blair R."/>
            <person name="Pahar B."/>
            <person name="Chabe M."/>
            <person name="Van Rompay K.A."/>
            <person name="Keesler R."/>
            <person name="Sukura A."/>
            <person name="Hirsch V."/>
            <person name="Kutty G."/>
            <person name="Liu Y."/>
            <person name="Peng L."/>
            <person name="Chen J."/>
            <person name="Song J."/>
            <person name="Weissenbacher-Lang C."/>
            <person name="Xu J."/>
            <person name="Upham N.S."/>
            <person name="Stajich J.E."/>
            <person name="Cuomo C.A."/>
            <person name="Cushion M.T."/>
            <person name="Kovacs J.A."/>
        </authorList>
    </citation>
    <scope>NUCLEOTIDE SEQUENCE</scope>
    <source>
        <strain evidence="2">2A</strain>
    </source>
</reference>